<comment type="subcellular location">
    <subcellularLocation>
        <location evidence="1">Membrane</location>
        <topology evidence="1">Multi-pass membrane protein</topology>
    </subcellularLocation>
</comment>
<proteinExistence type="predicted"/>
<feature type="transmembrane region" description="Helical" evidence="6">
    <location>
        <begin position="277"/>
        <end position="299"/>
    </location>
</feature>
<evidence type="ECO:0000256" key="2">
    <source>
        <dbReference type="ARBA" id="ARBA00022692"/>
    </source>
</evidence>
<feature type="compositionally biased region" description="Acidic residues" evidence="5">
    <location>
        <begin position="797"/>
        <end position="812"/>
    </location>
</feature>
<feature type="compositionally biased region" description="Basic and acidic residues" evidence="5">
    <location>
        <begin position="886"/>
        <end position="899"/>
    </location>
</feature>
<dbReference type="EMBL" id="DF842602">
    <property type="protein sequence ID" value="GAT46615.1"/>
    <property type="molecule type" value="Genomic_DNA"/>
</dbReference>
<feature type="compositionally biased region" description="Low complexity" evidence="5">
    <location>
        <begin position="667"/>
        <end position="677"/>
    </location>
</feature>
<organism evidence="8 9">
    <name type="scientific">Mycena chlorophos</name>
    <name type="common">Agaric fungus</name>
    <name type="synonym">Agaricus chlorophos</name>
    <dbReference type="NCBI Taxonomy" id="658473"/>
    <lineage>
        <taxon>Eukaryota</taxon>
        <taxon>Fungi</taxon>
        <taxon>Dikarya</taxon>
        <taxon>Basidiomycota</taxon>
        <taxon>Agaricomycotina</taxon>
        <taxon>Agaricomycetes</taxon>
        <taxon>Agaricomycetidae</taxon>
        <taxon>Agaricales</taxon>
        <taxon>Marasmiineae</taxon>
        <taxon>Mycenaceae</taxon>
        <taxon>Mycena</taxon>
    </lineage>
</organism>
<dbReference type="Gene3D" id="1.20.144.10">
    <property type="entry name" value="Phosphatidic acid phosphatase type 2/haloperoxidase"/>
    <property type="match status" value="1"/>
</dbReference>
<name>A0ABQ0L655_MYCCL</name>
<dbReference type="InterPro" id="IPR052185">
    <property type="entry name" value="IPC_Synthase-Related"/>
</dbReference>
<dbReference type="CDD" id="cd03386">
    <property type="entry name" value="PAP2_Aur1_like"/>
    <property type="match status" value="1"/>
</dbReference>
<reference evidence="8" key="1">
    <citation type="submission" date="2014-09" db="EMBL/GenBank/DDBJ databases">
        <title>Genome sequence of the luminous mushroom Mycena chlorophos for searching fungal bioluminescence genes.</title>
        <authorList>
            <person name="Tanaka Y."/>
            <person name="Kasuga D."/>
            <person name="Oba Y."/>
            <person name="Hase S."/>
            <person name="Sato K."/>
            <person name="Oba Y."/>
            <person name="Sakakibara Y."/>
        </authorList>
    </citation>
    <scope>NUCLEOTIDE SEQUENCE</scope>
</reference>
<dbReference type="PANTHER" id="PTHR31310">
    <property type="match status" value="1"/>
</dbReference>
<feature type="compositionally biased region" description="Basic residues" evidence="5">
    <location>
        <begin position="483"/>
        <end position="494"/>
    </location>
</feature>
<dbReference type="SUPFAM" id="SSF48317">
    <property type="entry name" value="Acid phosphatase/Vanadium-dependent haloperoxidase"/>
    <property type="match status" value="1"/>
</dbReference>
<feature type="region of interest" description="Disordered" evidence="5">
    <location>
        <begin position="450"/>
        <end position="494"/>
    </location>
</feature>
<evidence type="ECO:0000256" key="3">
    <source>
        <dbReference type="ARBA" id="ARBA00022989"/>
    </source>
</evidence>
<feature type="compositionally biased region" description="Low complexity" evidence="5">
    <location>
        <begin position="709"/>
        <end position="731"/>
    </location>
</feature>
<keyword evidence="3 6" id="KW-1133">Transmembrane helix</keyword>
<dbReference type="Pfam" id="PF14378">
    <property type="entry name" value="PAP2_3"/>
    <property type="match status" value="1"/>
</dbReference>
<feature type="transmembrane region" description="Helical" evidence="6">
    <location>
        <begin position="389"/>
        <end position="408"/>
    </location>
</feature>
<feature type="region of interest" description="Disordered" evidence="5">
    <location>
        <begin position="558"/>
        <end position="772"/>
    </location>
</feature>
<dbReference type="InterPro" id="IPR000326">
    <property type="entry name" value="PAP2/HPO"/>
</dbReference>
<evidence type="ECO:0000256" key="5">
    <source>
        <dbReference type="SAM" id="MobiDB-lite"/>
    </source>
</evidence>
<evidence type="ECO:0000256" key="1">
    <source>
        <dbReference type="ARBA" id="ARBA00004141"/>
    </source>
</evidence>
<feature type="transmembrane region" description="Helical" evidence="6">
    <location>
        <begin position="134"/>
        <end position="152"/>
    </location>
</feature>
<feature type="compositionally biased region" description="Gly residues" evidence="5">
    <location>
        <begin position="926"/>
        <end position="937"/>
    </location>
</feature>
<evidence type="ECO:0000256" key="6">
    <source>
        <dbReference type="SAM" id="Phobius"/>
    </source>
</evidence>
<evidence type="ECO:0000313" key="9">
    <source>
        <dbReference type="Proteomes" id="UP000815677"/>
    </source>
</evidence>
<dbReference type="InterPro" id="IPR036938">
    <property type="entry name" value="PAP2/HPO_sf"/>
</dbReference>
<dbReference type="InterPro" id="IPR026841">
    <property type="entry name" value="Aur1/Ipt1"/>
</dbReference>
<feature type="compositionally biased region" description="Basic residues" evidence="5">
    <location>
        <begin position="754"/>
        <end position="772"/>
    </location>
</feature>
<feature type="region of interest" description="Disordered" evidence="5">
    <location>
        <begin position="797"/>
        <end position="937"/>
    </location>
</feature>
<dbReference type="PANTHER" id="PTHR31310:SF11">
    <property type="entry name" value="INOSITOL PHOSPHORYLCERAMIDE SYNTHASE CATALYTIC SUBUNIT AUR1"/>
    <property type="match status" value="1"/>
</dbReference>
<gene>
    <name evidence="8" type="ORF">MCHLO_04121</name>
</gene>
<evidence type="ECO:0000259" key="7">
    <source>
        <dbReference type="SMART" id="SM00014"/>
    </source>
</evidence>
<keyword evidence="4 6" id="KW-0472">Membrane</keyword>
<evidence type="ECO:0000256" key="4">
    <source>
        <dbReference type="ARBA" id="ARBA00023136"/>
    </source>
</evidence>
<feature type="compositionally biased region" description="Acidic residues" evidence="5">
    <location>
        <begin position="450"/>
        <end position="462"/>
    </location>
</feature>
<feature type="compositionally biased region" description="Basic and acidic residues" evidence="5">
    <location>
        <begin position="596"/>
        <end position="606"/>
    </location>
</feature>
<keyword evidence="2 6" id="KW-0812">Transmembrane</keyword>
<sequence>MSSRKAHEPNFAFRYSAQVPSQSGVYFAELSVAWSRAARLRACRGREEVGHTLPYTLAFSSSFVAASDGVWWTSSKLSGFITQRLVMPRISFRAGPAVSQALTTVYQALLAAIARLDKSLNPNDTLNRLRRHKFTWSDSIYLFHLASLAFWLPLMRVPGYPEKLLIPILFAIAFAIPLTCQFFLPALPVFAYLLMFYTSQFIPTPWRPNISVSLLPTLESVLFGANVSDILTRFTHPVLDIIAWLPYGFGHFVLPFVLAAFVWLFRTKEVLHLWAKMIGYFNYIGVLTQILLPCAAPWYEIIHGLTPANYGMKGSPGGLLRIDRLFGGNGYTVTFSNAPVVFGAFPSLHAGSATLEALFISHFFPQATRYVWAYAGVLYWATMYLSHHYLIDVVGGGCLAVFFFYVVLPDEFRNPALATALPPNLRGSPRSKYEAYDLEAPRAARDFDLTDGEAASDEEDVDIAYRSPLPDGMNGSKQSGPGRGKKGAARSHKHTASIASLIREATATMANGFPWDVFSANTLRSMVSDLYRAHGGERKQLNKDESLDLLRKIEKNGLEKAMKNTGESPSKGRKTRAVVEEEESASPSRATRSKRKHEDAEEEQPRPKRGRPTRQAAEAVEESISAPARRGRSTRRKPAQDEDDEELDAEEEEETTPPSPSRRSRRATANVSTARSTRSSRSRPRVTTALTSSGRPRRNLPKEPETRTSARVRAAAASASARSSPRKTSASVSPRKHHRAQRAVGRPRTLAKPPGRRPRALSKPQPKPKAKAKMVFDGVELRKFLPAGAKLVNGHVDEDEEMPFASDADIDAPGEVVTEDAQSMHNSNKENEASLLEIATAQTDEGEDTANGMDLDVVSPPADPEPEPPVDEEPKVGSPPPQLPEKPTDDEIEEARLHDSTIGTEQDAPEITIEPTAEDAAAAASGSGGAEANGGDGTLLRPTLILAREGSVELNPEYNIEIFSPTSAVGDESWIPNPKRTVGGVYGYGQDAVAEGGSSEVPSLGNNATGFDETAFDLDNAQQPSFELDDSDPLARLLA</sequence>
<dbReference type="Proteomes" id="UP000815677">
    <property type="component" value="Unassembled WGS sequence"/>
</dbReference>
<protein>
    <recommendedName>
        <fullName evidence="7">Phosphatidic acid phosphatase type 2/haloperoxidase domain-containing protein</fullName>
    </recommendedName>
</protein>
<feature type="transmembrane region" description="Helical" evidence="6">
    <location>
        <begin position="164"/>
        <end position="197"/>
    </location>
</feature>
<dbReference type="SMART" id="SM00014">
    <property type="entry name" value="acidPPc"/>
    <property type="match status" value="1"/>
</dbReference>
<evidence type="ECO:0000313" key="8">
    <source>
        <dbReference type="EMBL" id="GAT46615.1"/>
    </source>
</evidence>
<feature type="compositionally biased region" description="Acidic residues" evidence="5">
    <location>
        <begin position="641"/>
        <end position="655"/>
    </location>
</feature>
<accession>A0ABQ0L655</accession>
<feature type="domain" description="Phosphatidic acid phosphatase type 2/haloperoxidase" evidence="7">
    <location>
        <begin position="269"/>
        <end position="408"/>
    </location>
</feature>
<keyword evidence="9" id="KW-1185">Reference proteome</keyword>
<feature type="transmembrane region" description="Helical" evidence="6">
    <location>
        <begin position="241"/>
        <end position="265"/>
    </location>
</feature>